<evidence type="ECO:0000313" key="3">
    <source>
        <dbReference type="Proteomes" id="UP000234681"/>
    </source>
</evidence>
<name>A6HU13_RAT</name>
<accession>A6HU13</accession>
<gene>
    <name evidence="2" type="ORF">rCG_36823</name>
</gene>
<evidence type="ECO:0000256" key="1">
    <source>
        <dbReference type="SAM" id="MobiDB-lite"/>
    </source>
</evidence>
<protein>
    <submittedName>
        <fullName evidence="2">RCG36823</fullName>
    </submittedName>
</protein>
<organism evidence="2 3">
    <name type="scientific">Rattus norvegicus</name>
    <name type="common">Rat</name>
    <dbReference type="NCBI Taxonomy" id="10116"/>
    <lineage>
        <taxon>Eukaryota</taxon>
        <taxon>Metazoa</taxon>
        <taxon>Chordata</taxon>
        <taxon>Craniata</taxon>
        <taxon>Vertebrata</taxon>
        <taxon>Euteleostomi</taxon>
        <taxon>Mammalia</taxon>
        <taxon>Eutheria</taxon>
        <taxon>Euarchontoglires</taxon>
        <taxon>Glires</taxon>
        <taxon>Rodentia</taxon>
        <taxon>Myomorpha</taxon>
        <taxon>Muroidea</taxon>
        <taxon>Muridae</taxon>
        <taxon>Murinae</taxon>
        <taxon>Rattus</taxon>
    </lineage>
</organism>
<evidence type="ECO:0000313" key="2">
    <source>
        <dbReference type="EMBL" id="EDM02376.1"/>
    </source>
</evidence>
<dbReference type="EMBL" id="CH473951">
    <property type="protein sequence ID" value="EDM02376.1"/>
    <property type="molecule type" value="Genomic_DNA"/>
</dbReference>
<sequence length="48" mass="5416">MGRGRHTAFVKDKDGKEHHLDESETSCTSLDQTMPEAANSLFYQFQGN</sequence>
<dbReference type="AlphaFoldDB" id="A6HU13"/>
<reference evidence="2 3" key="1">
    <citation type="submission" date="2005-07" db="EMBL/GenBank/DDBJ databases">
        <authorList>
            <person name="Mural R.J."/>
            <person name="Li P.W."/>
            <person name="Adams M.D."/>
            <person name="Amanatides P.G."/>
            <person name="Baden-Tillson H."/>
            <person name="Barnstead M."/>
            <person name="Chin S.H."/>
            <person name="Dew I."/>
            <person name="Evans C.A."/>
            <person name="Ferriera S."/>
            <person name="Flanigan M."/>
            <person name="Fosler C."/>
            <person name="Glodek A."/>
            <person name="Gu Z."/>
            <person name="Holt R.A."/>
            <person name="Jennings D."/>
            <person name="Kraft C.L."/>
            <person name="Lu F."/>
            <person name="Nguyen T."/>
            <person name="Nusskern D.R."/>
            <person name="Pfannkoch C.M."/>
            <person name="Sitter C."/>
            <person name="Sutton G.G."/>
            <person name="Venter J.C."/>
            <person name="Wang Z."/>
            <person name="Woodage T."/>
            <person name="Zheng X.H."/>
            <person name="Zhong F."/>
        </authorList>
    </citation>
    <scope>NUCLEOTIDE SEQUENCE [LARGE SCALE GENOMIC DNA]</scope>
    <source>
        <strain>BN</strain>
        <strain evidence="3">Sprague-Dawley</strain>
    </source>
</reference>
<dbReference type="Proteomes" id="UP000234681">
    <property type="component" value="Chromosome 15"/>
</dbReference>
<feature type="compositionally biased region" description="Basic and acidic residues" evidence="1">
    <location>
        <begin position="9"/>
        <end position="22"/>
    </location>
</feature>
<proteinExistence type="predicted"/>
<feature type="region of interest" description="Disordered" evidence="1">
    <location>
        <begin position="1"/>
        <end position="32"/>
    </location>
</feature>